<evidence type="ECO:0000313" key="1">
    <source>
        <dbReference type="EMBL" id="KAF1015354.1"/>
    </source>
</evidence>
<reference evidence="2" key="1">
    <citation type="journal article" date="2020" name="MBio">
        <title>Horizontal gene transfer to a defensive symbiont with a reduced genome amongst a multipartite beetle microbiome.</title>
        <authorList>
            <person name="Waterworth S.C."/>
            <person name="Florez L.V."/>
            <person name="Rees E.R."/>
            <person name="Hertweck C."/>
            <person name="Kaltenpoth M."/>
            <person name="Kwan J.C."/>
        </authorList>
    </citation>
    <scope>NUCLEOTIDE SEQUENCE [LARGE SCALE GENOMIC DNA]</scope>
</reference>
<dbReference type="PANTHER" id="PTHR32385:SF15">
    <property type="entry name" value="INOSITOL PHOSPHOCERAMIDE MANNOSYLTRANSFERASE 1"/>
    <property type="match status" value="1"/>
</dbReference>
<evidence type="ECO:0000313" key="2">
    <source>
        <dbReference type="Proteomes" id="UP000490535"/>
    </source>
</evidence>
<dbReference type="GO" id="GO:0051999">
    <property type="term" value="P:mannosyl-inositol phosphorylceramide biosynthetic process"/>
    <property type="evidence" value="ECO:0007669"/>
    <property type="project" value="TreeGrafter"/>
</dbReference>
<dbReference type="Gene3D" id="3.90.550.20">
    <property type="match status" value="1"/>
</dbReference>
<evidence type="ECO:0008006" key="3">
    <source>
        <dbReference type="Google" id="ProtNLM"/>
    </source>
</evidence>
<accession>A0A833TU10</accession>
<dbReference type="InterPro" id="IPR029044">
    <property type="entry name" value="Nucleotide-diphossugar_trans"/>
</dbReference>
<dbReference type="PANTHER" id="PTHR32385">
    <property type="entry name" value="MANNOSYL PHOSPHORYLINOSITOL CERAMIDE SYNTHASE"/>
    <property type="match status" value="1"/>
</dbReference>
<dbReference type="Proteomes" id="UP000490535">
    <property type="component" value="Unassembled WGS sequence"/>
</dbReference>
<dbReference type="GO" id="GO:0016020">
    <property type="term" value="C:membrane"/>
    <property type="evidence" value="ECO:0007669"/>
    <property type="project" value="GOC"/>
</dbReference>
<organism evidence="1 2">
    <name type="scientific">Acinetobacter bereziniae</name>
    <name type="common">Acinetobacter genomosp. 10</name>
    <dbReference type="NCBI Taxonomy" id="106648"/>
    <lineage>
        <taxon>Bacteria</taxon>
        <taxon>Pseudomonadati</taxon>
        <taxon>Pseudomonadota</taxon>
        <taxon>Gammaproteobacteria</taxon>
        <taxon>Moraxellales</taxon>
        <taxon>Moraxellaceae</taxon>
        <taxon>Acinetobacter</taxon>
    </lineage>
</organism>
<dbReference type="InterPro" id="IPR008441">
    <property type="entry name" value="AfumC-like_glycosyl_Trfase"/>
</dbReference>
<comment type="caution">
    <text evidence="1">The sequence shown here is derived from an EMBL/GenBank/DDBJ whole genome shotgun (WGS) entry which is preliminary data.</text>
</comment>
<sequence>MKIFKKLFYLAKFHMMYYYKIRHTNKKIDNFAGQLVFNPVNTPFELPKKIWIYWEGDFPEFVEKCIQNIRKKNPNYEVYLLNPENVHQYSLIDFSLLRDATPQQKADLLRFDLLYQHGGIWLDASIIVYESLDWIFELMQKNQTECFAYYRKKNTTNLNFPVLENWLLASVKNNIFFKYWYDELYLAIQKTPKVYIQEIKKTEKKPADIFQRIGNLEYLVAYVACQKVFRKYFPSISLIDCDENAFFYQFTNRWIKEKILIDFAINYPPAEPPKLIKLAGKERKTISYYFAKKKYFKGSFIDIS</sequence>
<dbReference type="EMBL" id="WNDP01000219">
    <property type="protein sequence ID" value="KAF1015354.1"/>
    <property type="molecule type" value="Genomic_DNA"/>
</dbReference>
<dbReference type="SUPFAM" id="SSF53448">
    <property type="entry name" value="Nucleotide-diphospho-sugar transferases"/>
    <property type="match status" value="1"/>
</dbReference>
<dbReference type="Pfam" id="PF05704">
    <property type="entry name" value="Caps_synth"/>
    <property type="match status" value="1"/>
</dbReference>
<dbReference type="InterPro" id="IPR051706">
    <property type="entry name" value="Glycosyltransferase_domain"/>
</dbReference>
<name>A0A833TU10_ACIBZ</name>
<gene>
    <name evidence="1" type="ORF">GAK29_04593</name>
</gene>
<dbReference type="GO" id="GO:0000030">
    <property type="term" value="F:mannosyltransferase activity"/>
    <property type="evidence" value="ECO:0007669"/>
    <property type="project" value="TreeGrafter"/>
</dbReference>
<dbReference type="AlphaFoldDB" id="A0A833TU10"/>
<proteinExistence type="predicted"/>
<protein>
    <recommendedName>
        <fullName evidence="3">Mannosyltransferase OCH1 and related enzymes</fullName>
    </recommendedName>
</protein>